<dbReference type="Gene3D" id="3.75.10.10">
    <property type="entry name" value="L-arginine/glycine Amidinotransferase, Chain A"/>
    <property type="match status" value="1"/>
</dbReference>
<dbReference type="GO" id="GO:0016990">
    <property type="term" value="F:arginine deiminase activity"/>
    <property type="evidence" value="ECO:0007669"/>
    <property type="project" value="UniProtKB-UniRule"/>
</dbReference>
<organism evidence="5 6">
    <name type="scientific">Phytohabitans rumicis</name>
    <dbReference type="NCBI Taxonomy" id="1076125"/>
    <lineage>
        <taxon>Bacteria</taxon>
        <taxon>Bacillati</taxon>
        <taxon>Actinomycetota</taxon>
        <taxon>Actinomycetes</taxon>
        <taxon>Micromonosporales</taxon>
        <taxon>Micromonosporaceae</taxon>
    </lineage>
</organism>
<dbReference type="Pfam" id="PF02274">
    <property type="entry name" value="ADI"/>
    <property type="match status" value="1"/>
</dbReference>
<dbReference type="UniPathway" id="UPA00254">
    <property type="reaction ID" value="UER00364"/>
</dbReference>
<dbReference type="GO" id="GO:0005737">
    <property type="term" value="C:cytoplasm"/>
    <property type="evidence" value="ECO:0007669"/>
    <property type="project" value="UniProtKB-SubCell"/>
</dbReference>
<dbReference type="EMBL" id="BLPG01000001">
    <property type="protein sequence ID" value="GFJ87094.1"/>
    <property type="molecule type" value="Genomic_DNA"/>
</dbReference>
<reference evidence="5 6" key="1">
    <citation type="submission" date="2020-03" db="EMBL/GenBank/DDBJ databases">
        <title>Whole genome shotgun sequence of Phytohabitans rumicis NBRC 108638.</title>
        <authorList>
            <person name="Komaki H."/>
            <person name="Tamura T."/>
        </authorList>
    </citation>
    <scope>NUCLEOTIDE SEQUENCE [LARGE SCALE GENOMIC DNA]</scope>
    <source>
        <strain evidence="5 6">NBRC 108638</strain>
    </source>
</reference>
<comment type="subcellular location">
    <subcellularLocation>
        <location evidence="3">Cytoplasm</location>
    </subcellularLocation>
</comment>
<comment type="similarity">
    <text evidence="1 3">Belongs to the arginine deiminase family.</text>
</comment>
<keyword evidence="3" id="KW-0056">Arginine metabolism</keyword>
<evidence type="ECO:0000256" key="1">
    <source>
        <dbReference type="ARBA" id="ARBA00010206"/>
    </source>
</evidence>
<dbReference type="GO" id="GO:0019546">
    <property type="term" value="P:L-arginine deiminase pathway"/>
    <property type="evidence" value="ECO:0007669"/>
    <property type="project" value="TreeGrafter"/>
</dbReference>
<accession>A0A6V8KTE4</accession>
<dbReference type="HAMAP" id="MF_00242">
    <property type="entry name" value="Arg_deiminase"/>
    <property type="match status" value="1"/>
</dbReference>
<dbReference type="AlphaFoldDB" id="A0A6V8KTE4"/>
<sequence length="420" mass="45725">MSGPMTLTSTGSGLIVGVDSEIGALCEVIVHRPGLELERLTPGNITDLLFDDVLWVSRARAEHDAFVEALRENDVTVHLFANLLAEALSTADGRAFALDRTLTAERLGASLACEVRALFDDADPAMLAEYLIGGVTKADLSPLRRPSLPWQTLDVDDFVLTPLPNTLFQRDNVAWIGAGVTINPMAKAARRRESINTRTVYRYHPLFRDADFCVYYGGDDADHAPATLEGGDIHVIAPGVVLVGMGERTTPMGVETLARQLFATAQARLVLAVELPKTRAAMHLDTLLTMVDFGTFVAYPYLDWDEVRCWRITPGGSPTDIDVEESRGLPATLAQALDDVPLKVLTVDADRSSAQREQWDDANNYLAIAPGVVMGYDRNVVTNTMLRRSGIDVITLAGSELGRGRGGARCMSCPIRRHPL</sequence>
<dbReference type="Gene3D" id="1.10.3930.10">
    <property type="entry name" value="Arginine deiminase"/>
    <property type="match status" value="1"/>
</dbReference>
<dbReference type="PANTHER" id="PTHR47271:SF2">
    <property type="entry name" value="ARGININE DEIMINASE"/>
    <property type="match status" value="1"/>
</dbReference>
<comment type="caution">
    <text evidence="5">The sequence shown here is derived from an EMBL/GenBank/DDBJ whole genome shotgun (WGS) entry which is preliminary data.</text>
</comment>
<dbReference type="PRINTS" id="PR01466">
    <property type="entry name" value="ARGDEIMINASE"/>
</dbReference>
<dbReference type="PANTHER" id="PTHR47271">
    <property type="entry name" value="ARGININE DEIMINASE"/>
    <property type="match status" value="1"/>
</dbReference>
<keyword evidence="3" id="KW-0963">Cytoplasm</keyword>
<proteinExistence type="inferred from homology"/>
<keyword evidence="6" id="KW-1185">Reference proteome</keyword>
<dbReference type="Proteomes" id="UP000482960">
    <property type="component" value="Unassembled WGS sequence"/>
</dbReference>
<keyword evidence="2 3" id="KW-0378">Hydrolase</keyword>
<evidence type="ECO:0000313" key="6">
    <source>
        <dbReference type="Proteomes" id="UP000482960"/>
    </source>
</evidence>
<dbReference type="SUPFAM" id="SSF55909">
    <property type="entry name" value="Pentein"/>
    <property type="match status" value="1"/>
</dbReference>
<feature type="active site" description="Amidino-cysteine intermediate" evidence="3 4">
    <location>
        <position position="410"/>
    </location>
</feature>
<dbReference type="NCBIfam" id="NF002381">
    <property type="entry name" value="PRK01388.1"/>
    <property type="match status" value="1"/>
</dbReference>
<gene>
    <name evidence="5" type="primary">arcA_1</name>
    <name evidence="3" type="synonym">arcA</name>
    <name evidence="5" type="ORF">Prum_007360</name>
</gene>
<name>A0A6V8KTE4_9ACTN</name>
<dbReference type="PIRSF" id="PIRSF006356">
    <property type="entry name" value="Arg_deiminase"/>
    <property type="match status" value="1"/>
</dbReference>
<comment type="catalytic activity">
    <reaction evidence="3">
        <text>L-arginine + H2O = L-citrulline + NH4(+)</text>
        <dbReference type="Rhea" id="RHEA:19597"/>
        <dbReference type="ChEBI" id="CHEBI:15377"/>
        <dbReference type="ChEBI" id="CHEBI:28938"/>
        <dbReference type="ChEBI" id="CHEBI:32682"/>
        <dbReference type="ChEBI" id="CHEBI:57743"/>
        <dbReference type="EC" id="3.5.3.6"/>
    </reaction>
</comment>
<evidence type="ECO:0000313" key="5">
    <source>
        <dbReference type="EMBL" id="GFJ87094.1"/>
    </source>
</evidence>
<evidence type="ECO:0000256" key="2">
    <source>
        <dbReference type="ARBA" id="ARBA00022801"/>
    </source>
</evidence>
<evidence type="ECO:0000256" key="3">
    <source>
        <dbReference type="HAMAP-Rule" id="MF_00242"/>
    </source>
</evidence>
<reference evidence="5 6" key="2">
    <citation type="submission" date="2020-03" db="EMBL/GenBank/DDBJ databases">
        <authorList>
            <person name="Ichikawa N."/>
            <person name="Kimura A."/>
            <person name="Kitahashi Y."/>
            <person name="Uohara A."/>
        </authorList>
    </citation>
    <scope>NUCLEOTIDE SEQUENCE [LARGE SCALE GENOMIC DNA]</scope>
    <source>
        <strain evidence="5 6">NBRC 108638</strain>
    </source>
</reference>
<comment type="pathway">
    <text evidence="3">Amino-acid degradation; L-arginine degradation via ADI pathway; carbamoyl phosphate from L-arginine: step 1/2.</text>
</comment>
<evidence type="ECO:0000256" key="4">
    <source>
        <dbReference type="PIRSR" id="PIRSR006356-1"/>
    </source>
</evidence>
<dbReference type="EC" id="3.5.3.6" evidence="3"/>
<protein>
    <recommendedName>
        <fullName evidence="3">Arginine deiminase</fullName>
        <shortName evidence="3">ADI</shortName>
        <ecNumber evidence="3">3.5.3.6</ecNumber>
    </recommendedName>
    <alternativeName>
        <fullName evidence="3">Arginine dihydrolase</fullName>
        <shortName evidence="3">AD</shortName>
    </alternativeName>
</protein>
<dbReference type="InterPro" id="IPR003876">
    <property type="entry name" value="Arg_deiminase"/>
</dbReference>